<protein>
    <submittedName>
        <fullName evidence="1">Calsequestrin</fullName>
    </submittedName>
</protein>
<dbReference type="AlphaFoldDB" id="A0A183TTC3"/>
<accession>A0A183TTC3</accession>
<dbReference type="WBParaSite" id="SSLN_0002045501-mRNA-1">
    <property type="protein sequence ID" value="SSLN_0002045501-mRNA-1"/>
    <property type="gene ID" value="SSLN_0002045501"/>
</dbReference>
<reference evidence="1" key="1">
    <citation type="submission" date="2016-06" db="UniProtKB">
        <authorList>
            <consortium name="WormBaseParasite"/>
        </authorList>
    </citation>
    <scope>IDENTIFICATION</scope>
</reference>
<evidence type="ECO:0000313" key="1">
    <source>
        <dbReference type="WBParaSite" id="SSLN_0002045501-mRNA-1"/>
    </source>
</evidence>
<organism evidence="1">
    <name type="scientific">Schistocephalus solidus</name>
    <name type="common">Tapeworm</name>
    <dbReference type="NCBI Taxonomy" id="70667"/>
    <lineage>
        <taxon>Eukaryota</taxon>
        <taxon>Metazoa</taxon>
        <taxon>Spiralia</taxon>
        <taxon>Lophotrochozoa</taxon>
        <taxon>Platyhelminthes</taxon>
        <taxon>Cestoda</taxon>
        <taxon>Eucestoda</taxon>
        <taxon>Diphyllobothriidea</taxon>
        <taxon>Diphyllobothriidae</taxon>
        <taxon>Schistocephalus</taxon>
    </lineage>
</organism>
<name>A0A183TTC3_SCHSO</name>
<proteinExistence type="predicted"/>
<sequence>LPDTQDDHLQTADEIIEELDRMMFDEALEPELDLDFVGSHDDEASAYIWKPIEGKRIFSHDGDHIPSIKSLFVY</sequence>